<organism evidence="3 4">
    <name type="scientific">Phialemonium thermophilum</name>
    <dbReference type="NCBI Taxonomy" id="223376"/>
    <lineage>
        <taxon>Eukaryota</taxon>
        <taxon>Fungi</taxon>
        <taxon>Dikarya</taxon>
        <taxon>Ascomycota</taxon>
        <taxon>Pezizomycotina</taxon>
        <taxon>Sordariomycetes</taxon>
        <taxon>Sordariomycetidae</taxon>
        <taxon>Cephalothecales</taxon>
        <taxon>Cephalothecaceae</taxon>
        <taxon>Phialemonium</taxon>
    </lineage>
</organism>
<keyword evidence="2" id="KW-0732">Signal</keyword>
<feature type="chain" id="PRO_5046932923" evidence="2">
    <location>
        <begin position="20"/>
        <end position="384"/>
    </location>
</feature>
<dbReference type="Proteomes" id="UP001586593">
    <property type="component" value="Unassembled WGS sequence"/>
</dbReference>
<feature type="region of interest" description="Disordered" evidence="1">
    <location>
        <begin position="346"/>
        <end position="384"/>
    </location>
</feature>
<evidence type="ECO:0000313" key="3">
    <source>
        <dbReference type="EMBL" id="KAL1865098.1"/>
    </source>
</evidence>
<evidence type="ECO:0000256" key="1">
    <source>
        <dbReference type="SAM" id="MobiDB-lite"/>
    </source>
</evidence>
<protein>
    <submittedName>
        <fullName evidence="3">Uncharacterized protein</fullName>
    </submittedName>
</protein>
<comment type="caution">
    <text evidence="3">The sequence shown here is derived from an EMBL/GenBank/DDBJ whole genome shotgun (WGS) entry which is preliminary data.</text>
</comment>
<proteinExistence type="predicted"/>
<feature type="compositionally biased region" description="Gly residues" evidence="1">
    <location>
        <begin position="347"/>
        <end position="363"/>
    </location>
</feature>
<reference evidence="3 4" key="1">
    <citation type="journal article" date="2024" name="Commun. Biol.">
        <title>Comparative genomic analysis of thermophilic fungi reveals convergent evolutionary adaptations and gene losses.</title>
        <authorList>
            <person name="Steindorff A.S."/>
            <person name="Aguilar-Pontes M.V."/>
            <person name="Robinson A.J."/>
            <person name="Andreopoulos B."/>
            <person name="LaButti K."/>
            <person name="Kuo A."/>
            <person name="Mondo S."/>
            <person name="Riley R."/>
            <person name="Otillar R."/>
            <person name="Haridas S."/>
            <person name="Lipzen A."/>
            <person name="Grimwood J."/>
            <person name="Schmutz J."/>
            <person name="Clum A."/>
            <person name="Reid I.D."/>
            <person name="Moisan M.C."/>
            <person name="Butler G."/>
            <person name="Nguyen T.T.M."/>
            <person name="Dewar K."/>
            <person name="Conant G."/>
            <person name="Drula E."/>
            <person name="Henrissat B."/>
            <person name="Hansel C."/>
            <person name="Singer S."/>
            <person name="Hutchinson M.I."/>
            <person name="de Vries R.P."/>
            <person name="Natvig D.O."/>
            <person name="Powell A.J."/>
            <person name="Tsang A."/>
            <person name="Grigoriev I.V."/>
        </authorList>
    </citation>
    <scope>NUCLEOTIDE SEQUENCE [LARGE SCALE GENOMIC DNA]</scope>
    <source>
        <strain evidence="3 4">ATCC 24622</strain>
    </source>
</reference>
<name>A0ABR3WN52_9PEZI</name>
<evidence type="ECO:0000313" key="4">
    <source>
        <dbReference type="Proteomes" id="UP001586593"/>
    </source>
</evidence>
<feature type="signal peptide" evidence="2">
    <location>
        <begin position="1"/>
        <end position="19"/>
    </location>
</feature>
<accession>A0ABR3WN52</accession>
<gene>
    <name evidence="3" type="ORF">VTK73DRAFT_5508</name>
</gene>
<evidence type="ECO:0000256" key="2">
    <source>
        <dbReference type="SAM" id="SignalP"/>
    </source>
</evidence>
<keyword evidence="4" id="KW-1185">Reference proteome</keyword>
<sequence>MAFSTLMAVLACSAFRWLSQPPAMQPVPDLVKVAGIARSFEPIIYCSENEAKQVKDLEATGVAVWDLGESVRTSNMSSAPIIVKELEELSDSLQTLAIELTTFFTNVGGDIDEILIVMDWARRELAHVQHLPAAPLGSAYDNIHNLLSSAGVLEDAKTGEPTALGAVATSLFGLSRPQRTRQALQRAFDEFLGVMEAAIASELQHSLALFGLFEAIDRQFLNLVRTVARESSAQEERHADLLASLWTRILGARAADLGKYERNRRLLQNVREKTVRNKGVLVEHNHRLLALKAALEGLRRRLVSPLVRSANSSTLSLAEQIRGLEDVGAYLEDVRSRQKRRLFEVQFGGGGSSGRPAVGGGGSSSSLFSSSVPPSAQVQEAEGP</sequence>
<dbReference type="EMBL" id="JAZHXJ010000307">
    <property type="protein sequence ID" value="KAL1865098.1"/>
    <property type="molecule type" value="Genomic_DNA"/>
</dbReference>